<evidence type="ECO:0000256" key="6">
    <source>
        <dbReference type="ARBA" id="ARBA00022989"/>
    </source>
</evidence>
<dbReference type="CDD" id="cd01118">
    <property type="entry name" value="ArsB_permease"/>
    <property type="match status" value="1"/>
</dbReference>
<evidence type="ECO:0000256" key="7">
    <source>
        <dbReference type="ARBA" id="ARBA00023136"/>
    </source>
</evidence>
<feature type="transmembrane region" description="Helical" evidence="8">
    <location>
        <begin position="361"/>
        <end position="380"/>
    </location>
</feature>
<organism evidence="10 11">
    <name type="scientific">Acidobacterium capsulatum (strain ATCC 51196 / DSM 11244 / BCRC 80197 / JCM 7670 / NBRC 15755 / NCIMB 13165 / 161)</name>
    <dbReference type="NCBI Taxonomy" id="240015"/>
    <lineage>
        <taxon>Bacteria</taxon>
        <taxon>Pseudomonadati</taxon>
        <taxon>Acidobacteriota</taxon>
        <taxon>Terriglobia</taxon>
        <taxon>Terriglobales</taxon>
        <taxon>Acidobacteriaceae</taxon>
        <taxon>Acidobacterium</taxon>
    </lineage>
</organism>
<gene>
    <name evidence="10" type="ordered locus">ACP_2262</name>
</gene>
<dbReference type="PRINTS" id="PR00758">
    <property type="entry name" value="ARSENICPUMP"/>
</dbReference>
<comment type="similarity">
    <text evidence="2">Belongs to the CitM (TC 2.A.11) transporter family.</text>
</comment>
<dbReference type="PANTHER" id="PTHR43302">
    <property type="entry name" value="TRANSPORTER ARSB-RELATED"/>
    <property type="match status" value="1"/>
</dbReference>
<protein>
    <submittedName>
        <fullName evidence="10">Arsenical pump membrane protein</fullName>
    </submittedName>
</protein>
<feature type="transmembrane region" description="Helical" evidence="8">
    <location>
        <begin position="27"/>
        <end position="44"/>
    </location>
</feature>
<keyword evidence="4" id="KW-1003">Cell membrane</keyword>
<keyword evidence="7 8" id="KW-0472">Membrane</keyword>
<comment type="subcellular location">
    <subcellularLocation>
        <location evidence="1">Cell membrane</location>
        <topology evidence="1">Multi-pass membrane protein</topology>
    </subcellularLocation>
</comment>
<dbReference type="InParanoid" id="C1FA68"/>
<accession>C1FA68</accession>
<feature type="transmembrane region" description="Helical" evidence="8">
    <location>
        <begin position="242"/>
        <end position="260"/>
    </location>
</feature>
<keyword evidence="3" id="KW-0813">Transport</keyword>
<evidence type="ECO:0000256" key="3">
    <source>
        <dbReference type="ARBA" id="ARBA00022448"/>
    </source>
</evidence>
<feature type="domain" description="Citrate transporter-like" evidence="9">
    <location>
        <begin position="31"/>
        <end position="341"/>
    </location>
</feature>
<dbReference type="Proteomes" id="UP000002207">
    <property type="component" value="Chromosome"/>
</dbReference>
<dbReference type="GO" id="GO:0015105">
    <property type="term" value="F:arsenite transmembrane transporter activity"/>
    <property type="evidence" value="ECO:0007669"/>
    <property type="project" value="InterPro"/>
</dbReference>
<evidence type="ECO:0000313" key="10">
    <source>
        <dbReference type="EMBL" id="ACO33013.1"/>
    </source>
</evidence>
<dbReference type="AlphaFoldDB" id="C1FA68"/>
<evidence type="ECO:0000259" key="9">
    <source>
        <dbReference type="Pfam" id="PF03600"/>
    </source>
</evidence>
<feature type="transmembrane region" description="Helical" evidence="8">
    <location>
        <begin position="96"/>
        <end position="124"/>
    </location>
</feature>
<evidence type="ECO:0000256" key="5">
    <source>
        <dbReference type="ARBA" id="ARBA00022692"/>
    </source>
</evidence>
<dbReference type="PANTHER" id="PTHR43302:SF5">
    <property type="entry name" value="TRANSPORTER ARSB-RELATED"/>
    <property type="match status" value="1"/>
</dbReference>
<evidence type="ECO:0000313" key="11">
    <source>
        <dbReference type="Proteomes" id="UP000002207"/>
    </source>
</evidence>
<feature type="transmembrane region" description="Helical" evidence="8">
    <location>
        <begin position="392"/>
        <end position="414"/>
    </location>
</feature>
<dbReference type="STRING" id="240015.ACP_2262"/>
<dbReference type="HOGENOM" id="CLU_043931_0_0_0"/>
<sequence>MPHIFIWMIAAASIALMLVRPRGIPEYVWTGAGAILLLVLRLIPPSLAAHAVAKGLDVYLFLTGMMLLAEMGKRFGVFDWLAAQAVRHGNGSPARLFTLIYLTGTVVTVFLSNDATAVVLTPAVFAAVKRARANPLPCLFACALIANAASFVLPISNPANLVVFHQGMPPLGQWLVMFLLPSFVSVVVTYLLMRFYFRRELRDPCNGHDAVEPLPMAGKWVLAGMGLVAITLLMASALRWNLGLPTCLAALAVFAAVLLRERESPLPLLREISWSVLPLVAALFILVAAVEQAGALDMLHHALKAAMQWPAAYGALAVGAITGFGTNLVNNLPLGLIAGATLHGLPVPGTLRRAVLIGVDLGPNLSVTGSLATILWLIALRKEGLEISGGKFLRAGLLLMPVALLCALAAALLVG</sequence>
<keyword evidence="6 8" id="KW-1133">Transmembrane helix</keyword>
<dbReference type="GO" id="GO:0005886">
    <property type="term" value="C:plasma membrane"/>
    <property type="evidence" value="ECO:0007669"/>
    <property type="project" value="UniProtKB-SubCell"/>
</dbReference>
<keyword evidence="11" id="KW-1185">Reference proteome</keyword>
<reference evidence="10 11" key="1">
    <citation type="journal article" date="2009" name="Appl. Environ. Microbiol.">
        <title>Three genomes from the phylum Acidobacteria provide insight into the lifestyles of these microorganisms in soils.</title>
        <authorList>
            <person name="Ward N.L."/>
            <person name="Challacombe J.F."/>
            <person name="Janssen P.H."/>
            <person name="Henrissat B."/>
            <person name="Coutinho P.M."/>
            <person name="Wu M."/>
            <person name="Xie G."/>
            <person name="Haft D.H."/>
            <person name="Sait M."/>
            <person name="Badger J."/>
            <person name="Barabote R.D."/>
            <person name="Bradley B."/>
            <person name="Brettin T.S."/>
            <person name="Brinkac L.M."/>
            <person name="Bruce D."/>
            <person name="Creasy T."/>
            <person name="Daugherty S.C."/>
            <person name="Davidsen T.M."/>
            <person name="DeBoy R.T."/>
            <person name="Detter J.C."/>
            <person name="Dodson R.J."/>
            <person name="Durkin A.S."/>
            <person name="Ganapathy A."/>
            <person name="Gwinn-Giglio M."/>
            <person name="Han C.S."/>
            <person name="Khouri H."/>
            <person name="Kiss H."/>
            <person name="Kothari S.P."/>
            <person name="Madupu R."/>
            <person name="Nelson K.E."/>
            <person name="Nelson W.C."/>
            <person name="Paulsen I."/>
            <person name="Penn K."/>
            <person name="Ren Q."/>
            <person name="Rosovitz M.J."/>
            <person name="Selengut J.D."/>
            <person name="Shrivastava S."/>
            <person name="Sullivan S.A."/>
            <person name="Tapia R."/>
            <person name="Thompson L.S."/>
            <person name="Watkins K.L."/>
            <person name="Yang Q."/>
            <person name="Yu C."/>
            <person name="Zafar N."/>
            <person name="Zhou L."/>
            <person name="Kuske C.R."/>
        </authorList>
    </citation>
    <scope>NUCLEOTIDE SEQUENCE [LARGE SCALE GENOMIC DNA]</scope>
    <source>
        <strain evidence="11">ATCC 51196 / DSM 11244 / BCRC 80197 / JCM 7670 / NBRC 15755 / NCIMB 13165 / 161</strain>
    </source>
</reference>
<feature type="transmembrane region" description="Helical" evidence="8">
    <location>
        <begin position="217"/>
        <end position="236"/>
    </location>
</feature>
<proteinExistence type="inferred from homology"/>
<dbReference type="EMBL" id="CP001472">
    <property type="protein sequence ID" value="ACO33013.1"/>
    <property type="molecule type" value="Genomic_DNA"/>
</dbReference>
<dbReference type="InterPro" id="IPR000802">
    <property type="entry name" value="Arsenical_pump_ArsB"/>
</dbReference>
<evidence type="ECO:0000256" key="8">
    <source>
        <dbReference type="SAM" id="Phobius"/>
    </source>
</evidence>
<evidence type="ECO:0000256" key="4">
    <source>
        <dbReference type="ARBA" id="ARBA00022475"/>
    </source>
</evidence>
<dbReference type="RefSeq" id="WP_015897356.1">
    <property type="nucleotide sequence ID" value="NC_012483.1"/>
</dbReference>
<dbReference type="eggNOG" id="COG1055">
    <property type="taxonomic scope" value="Bacteria"/>
</dbReference>
<dbReference type="Pfam" id="PF03600">
    <property type="entry name" value="CitMHS"/>
    <property type="match status" value="1"/>
</dbReference>
<dbReference type="KEGG" id="aca:ACP_2262"/>
<feature type="transmembrane region" description="Helical" evidence="8">
    <location>
        <begin position="175"/>
        <end position="197"/>
    </location>
</feature>
<feature type="transmembrane region" description="Helical" evidence="8">
    <location>
        <begin position="272"/>
        <end position="290"/>
    </location>
</feature>
<evidence type="ECO:0000256" key="1">
    <source>
        <dbReference type="ARBA" id="ARBA00004651"/>
    </source>
</evidence>
<evidence type="ECO:0000256" key="2">
    <source>
        <dbReference type="ARBA" id="ARBA00009843"/>
    </source>
</evidence>
<feature type="transmembrane region" description="Helical" evidence="8">
    <location>
        <begin position="136"/>
        <end position="155"/>
    </location>
</feature>
<keyword evidence="5 8" id="KW-0812">Transmembrane</keyword>
<dbReference type="InterPro" id="IPR004680">
    <property type="entry name" value="Cit_transptr-like_dom"/>
</dbReference>
<dbReference type="FunCoup" id="C1FA68">
    <property type="interactions" value="128"/>
</dbReference>
<name>C1FA68_ACIC5</name>
<dbReference type="OrthoDB" id="9774335at2"/>